<dbReference type="SUPFAM" id="SSF81665">
    <property type="entry name" value="Calcium ATPase, transmembrane domain M"/>
    <property type="match status" value="1"/>
</dbReference>
<proteinExistence type="predicted"/>
<reference evidence="5" key="1">
    <citation type="submission" date="2021-03" db="EMBL/GenBank/DDBJ databases">
        <authorList>
            <person name="Tran Van P."/>
        </authorList>
    </citation>
    <scope>NUCLEOTIDE SEQUENCE</scope>
</reference>
<keyword evidence="3" id="KW-0812">Transmembrane</keyword>
<feature type="non-terminal residue" evidence="5">
    <location>
        <position position="1"/>
    </location>
</feature>
<dbReference type="Gene3D" id="2.70.150.10">
    <property type="entry name" value="Calcium-transporting ATPase, cytoplasmic transduction domain A"/>
    <property type="match status" value="1"/>
</dbReference>
<organism evidence="5 6">
    <name type="scientific">Timema podura</name>
    <name type="common">Walking stick</name>
    <dbReference type="NCBI Taxonomy" id="61482"/>
    <lineage>
        <taxon>Eukaryota</taxon>
        <taxon>Metazoa</taxon>
        <taxon>Ecdysozoa</taxon>
        <taxon>Arthropoda</taxon>
        <taxon>Hexapoda</taxon>
        <taxon>Insecta</taxon>
        <taxon>Pterygota</taxon>
        <taxon>Neoptera</taxon>
        <taxon>Polyneoptera</taxon>
        <taxon>Phasmatodea</taxon>
        <taxon>Timematodea</taxon>
        <taxon>Timematoidea</taxon>
        <taxon>Timematidae</taxon>
        <taxon>Timema</taxon>
    </lineage>
</organism>
<dbReference type="InterPro" id="IPR008250">
    <property type="entry name" value="ATPase_P-typ_transduc_dom_A_sf"/>
</dbReference>
<keyword evidence="3" id="KW-1133">Transmembrane helix</keyword>
<protein>
    <recommendedName>
        <fullName evidence="4">P-type ATPase A domain-containing protein</fullName>
    </recommendedName>
</protein>
<evidence type="ECO:0000256" key="2">
    <source>
        <dbReference type="ARBA" id="ARBA00022842"/>
    </source>
</evidence>
<feature type="domain" description="P-type ATPase A" evidence="4">
    <location>
        <begin position="55"/>
        <end position="116"/>
    </location>
</feature>
<dbReference type="PANTHER" id="PTHR24093:SF369">
    <property type="entry name" value="CALCIUM-TRANSPORTING ATPASE"/>
    <property type="match status" value="1"/>
</dbReference>
<accession>A0ABN7P8R0</accession>
<comment type="caution">
    <text evidence="5">The sequence shown here is derived from an EMBL/GenBank/DDBJ whole genome shotgun (WGS) entry which is preliminary data.</text>
</comment>
<dbReference type="InterPro" id="IPR001757">
    <property type="entry name" value="P_typ_ATPase"/>
</dbReference>
<gene>
    <name evidence="5" type="ORF">TPAB3V08_LOCUS11089</name>
</gene>
<keyword evidence="6" id="KW-1185">Reference proteome</keyword>
<dbReference type="NCBIfam" id="TIGR01494">
    <property type="entry name" value="ATPase_P-type"/>
    <property type="match status" value="1"/>
</dbReference>
<evidence type="ECO:0000313" key="5">
    <source>
        <dbReference type="EMBL" id="CAG2064142.1"/>
    </source>
</evidence>
<dbReference type="Pfam" id="PF00122">
    <property type="entry name" value="E1-E2_ATPase"/>
    <property type="match status" value="1"/>
</dbReference>
<name>A0ABN7P8R0_TIMPD</name>
<evidence type="ECO:0000259" key="4">
    <source>
        <dbReference type="Pfam" id="PF00122"/>
    </source>
</evidence>
<dbReference type="PANTHER" id="PTHR24093">
    <property type="entry name" value="CATION TRANSPORTING ATPASE"/>
    <property type="match status" value="1"/>
</dbReference>
<evidence type="ECO:0000313" key="6">
    <source>
        <dbReference type="Proteomes" id="UP001153148"/>
    </source>
</evidence>
<sequence length="128" mass="14036">VVPVGHEDSEGKHGWIEGLAILISVIVVVIVTAFNDYTKERQFRGLQNRIEGEHKFSVIRAGEVRQISVGDIVVGDICQVKYGDLLPADGILIQSNDMKVDESSLTGESDHVKKGESFDPMLLSGKLF</sequence>
<dbReference type="SUPFAM" id="SSF81653">
    <property type="entry name" value="Calcium ATPase, transduction domain A"/>
    <property type="match status" value="1"/>
</dbReference>
<evidence type="ECO:0000256" key="1">
    <source>
        <dbReference type="ARBA" id="ARBA00004127"/>
    </source>
</evidence>
<dbReference type="Proteomes" id="UP001153148">
    <property type="component" value="Unassembled WGS sequence"/>
</dbReference>
<keyword evidence="3" id="KW-0472">Membrane</keyword>
<comment type="subcellular location">
    <subcellularLocation>
        <location evidence="1">Endomembrane system</location>
        <topology evidence="1">Multi-pass membrane protein</topology>
    </subcellularLocation>
</comment>
<keyword evidence="2" id="KW-0460">Magnesium</keyword>
<evidence type="ECO:0000256" key="3">
    <source>
        <dbReference type="SAM" id="Phobius"/>
    </source>
</evidence>
<feature type="transmembrane region" description="Helical" evidence="3">
    <location>
        <begin position="15"/>
        <end position="34"/>
    </location>
</feature>
<feature type="non-terminal residue" evidence="5">
    <location>
        <position position="128"/>
    </location>
</feature>
<dbReference type="InterPro" id="IPR023298">
    <property type="entry name" value="ATPase_P-typ_TM_dom_sf"/>
</dbReference>
<dbReference type="InterPro" id="IPR059000">
    <property type="entry name" value="ATPase_P-type_domA"/>
</dbReference>
<dbReference type="EMBL" id="CAJPIN010031899">
    <property type="protein sequence ID" value="CAG2064142.1"/>
    <property type="molecule type" value="Genomic_DNA"/>
</dbReference>